<keyword evidence="6" id="KW-0464">Manganese</keyword>
<evidence type="ECO:0000256" key="6">
    <source>
        <dbReference type="ARBA" id="ARBA00023211"/>
    </source>
</evidence>
<dbReference type="InterPro" id="IPR000086">
    <property type="entry name" value="NUDIX_hydrolase_dom"/>
</dbReference>
<comment type="caution">
    <text evidence="8">The sequence shown here is derived from an EMBL/GenBank/DDBJ whole genome shotgun (WGS) entry which is preliminary data.</text>
</comment>
<evidence type="ECO:0000313" key="8">
    <source>
        <dbReference type="EMBL" id="MEA5139860.1"/>
    </source>
</evidence>
<protein>
    <submittedName>
        <fullName evidence="8">CoA pyrophosphatase</fullName>
        <ecNumber evidence="8">3.6.1.55</ecNumber>
    </submittedName>
</protein>
<dbReference type="PROSITE" id="PS51462">
    <property type="entry name" value="NUDIX"/>
    <property type="match status" value="1"/>
</dbReference>
<evidence type="ECO:0000256" key="2">
    <source>
        <dbReference type="ARBA" id="ARBA00001946"/>
    </source>
</evidence>
<dbReference type="Pfam" id="PF00293">
    <property type="entry name" value="NUDIX"/>
    <property type="match status" value="1"/>
</dbReference>
<dbReference type="InterPro" id="IPR045121">
    <property type="entry name" value="CoAse"/>
</dbReference>
<reference evidence="8 9" key="1">
    <citation type="submission" date="2023-12" db="EMBL/GenBank/DDBJ databases">
        <title>Novel species of the genus Arcicella isolated from rivers.</title>
        <authorList>
            <person name="Lu H."/>
        </authorList>
    </citation>
    <scope>NUCLEOTIDE SEQUENCE [LARGE SCALE GENOMIC DNA]</scope>
    <source>
        <strain evidence="8 9">KCTC 23307</strain>
    </source>
</reference>
<dbReference type="Proteomes" id="UP001302949">
    <property type="component" value="Unassembled WGS sequence"/>
</dbReference>
<dbReference type="SUPFAM" id="SSF55811">
    <property type="entry name" value="Nudix"/>
    <property type="match status" value="1"/>
</dbReference>
<evidence type="ECO:0000256" key="5">
    <source>
        <dbReference type="ARBA" id="ARBA00022842"/>
    </source>
</evidence>
<organism evidence="8 9">
    <name type="scientific">Arcicella rigui</name>
    <dbReference type="NCBI Taxonomy" id="797020"/>
    <lineage>
        <taxon>Bacteria</taxon>
        <taxon>Pseudomonadati</taxon>
        <taxon>Bacteroidota</taxon>
        <taxon>Cytophagia</taxon>
        <taxon>Cytophagales</taxon>
        <taxon>Flectobacillaceae</taxon>
        <taxon>Arcicella</taxon>
    </lineage>
</organism>
<evidence type="ECO:0000256" key="1">
    <source>
        <dbReference type="ARBA" id="ARBA00001936"/>
    </source>
</evidence>
<dbReference type="EMBL" id="JAYFUM010000012">
    <property type="protein sequence ID" value="MEA5139860.1"/>
    <property type="molecule type" value="Genomic_DNA"/>
</dbReference>
<name>A0ABU5QAI1_9BACT</name>
<sequence length="210" mass="23836">MIGFVPFTEKLRKRLQEPLPGRVAHEIMASESRLKLKMLSPSERTRESAVLILFYPENDKIYIPLILRPQYDGVHGGQMAFPGGRAEKEDENLIRTAMREAQEEIGVRLTDVKILGKLTKLFIPASNFNVQPVLAFLNRKPDFYPDAREVDKVVEVSLDEILNPAIIGRKVLNVRGVEVDAPFYNIQDHVVWGATAMMIAELVEILRSIK</sequence>
<dbReference type="InterPro" id="IPR015797">
    <property type="entry name" value="NUDIX_hydrolase-like_dom_sf"/>
</dbReference>
<evidence type="ECO:0000259" key="7">
    <source>
        <dbReference type="PROSITE" id="PS51462"/>
    </source>
</evidence>
<evidence type="ECO:0000256" key="4">
    <source>
        <dbReference type="ARBA" id="ARBA00022801"/>
    </source>
</evidence>
<evidence type="ECO:0000256" key="3">
    <source>
        <dbReference type="ARBA" id="ARBA00022723"/>
    </source>
</evidence>
<dbReference type="PANTHER" id="PTHR12992">
    <property type="entry name" value="NUDIX HYDROLASE"/>
    <property type="match status" value="1"/>
</dbReference>
<dbReference type="GO" id="GO:0035539">
    <property type="term" value="F:8-oxo-7,8-dihydrodeoxyguanosine triphosphate pyrophosphatase activity"/>
    <property type="evidence" value="ECO:0007669"/>
    <property type="project" value="UniProtKB-EC"/>
</dbReference>
<evidence type="ECO:0000313" key="9">
    <source>
        <dbReference type="Proteomes" id="UP001302949"/>
    </source>
</evidence>
<keyword evidence="9" id="KW-1185">Reference proteome</keyword>
<dbReference type="Gene3D" id="3.90.79.10">
    <property type="entry name" value="Nucleoside Triphosphate Pyrophosphohydrolase"/>
    <property type="match status" value="1"/>
</dbReference>
<accession>A0ABU5QAI1</accession>
<proteinExistence type="predicted"/>
<dbReference type="PANTHER" id="PTHR12992:SF11">
    <property type="entry name" value="MITOCHONDRIAL COENZYME A DIPHOSPHATASE NUDT8"/>
    <property type="match status" value="1"/>
</dbReference>
<feature type="domain" description="Nudix hydrolase" evidence="7">
    <location>
        <begin position="45"/>
        <end position="178"/>
    </location>
</feature>
<keyword evidence="5" id="KW-0460">Magnesium</keyword>
<comment type="cofactor">
    <cofactor evidence="1">
        <name>Mn(2+)</name>
        <dbReference type="ChEBI" id="CHEBI:29035"/>
    </cofactor>
</comment>
<keyword evidence="3" id="KW-0479">Metal-binding</keyword>
<dbReference type="CDD" id="cd03426">
    <property type="entry name" value="NUDIX_CoAse_Nudt7"/>
    <property type="match status" value="1"/>
</dbReference>
<gene>
    <name evidence="8" type="ORF">VB248_11980</name>
</gene>
<keyword evidence="4 8" id="KW-0378">Hydrolase</keyword>
<dbReference type="EC" id="3.6.1.55" evidence="8"/>
<comment type="cofactor">
    <cofactor evidence="2">
        <name>Mg(2+)</name>
        <dbReference type="ChEBI" id="CHEBI:18420"/>
    </cofactor>
</comment>
<dbReference type="RefSeq" id="WP_323297019.1">
    <property type="nucleotide sequence ID" value="NZ_JAYFUM010000012.1"/>
</dbReference>